<proteinExistence type="predicted"/>
<keyword evidence="1" id="KW-0732">Signal</keyword>
<dbReference type="AlphaFoldDB" id="Q1Q4H4"/>
<feature type="signal peptide" evidence="1">
    <location>
        <begin position="1"/>
        <end position="20"/>
    </location>
</feature>
<protein>
    <recommendedName>
        <fullName evidence="3">Lipoprotein</fullName>
    </recommendedName>
</protein>
<evidence type="ECO:0008006" key="3">
    <source>
        <dbReference type="Google" id="ProtNLM"/>
    </source>
</evidence>
<sequence length="205" mass="23057">MHKLFIRLIILIGLSGCATAKFNYAPPRIDTIQNQIEINADFDVVWDRLVKNLSSDFFVINNIDKNSRLINVSFSTNTPSDYVDCGTSTREFSNARGKNKYIYNPADSSRFTTTNAGQLFNCIRTTRMNGRANIYISPTDTGTIVSVNAKYVIDVNVKSYDVYNNLVGNDNFAFDISTKTPMVLEDCQCVSRGIIEERILNYAKG</sequence>
<reference evidence="2" key="2">
    <citation type="submission" date="2006-01" db="EMBL/GenBank/DDBJ databases">
        <authorList>
            <person name="Genoscope"/>
        </authorList>
    </citation>
    <scope>NUCLEOTIDE SEQUENCE</scope>
</reference>
<accession>Q1Q4H4</accession>
<organism evidence="2">
    <name type="scientific">Kuenenia stuttgartiensis</name>
    <dbReference type="NCBI Taxonomy" id="174633"/>
    <lineage>
        <taxon>Bacteria</taxon>
        <taxon>Pseudomonadati</taxon>
        <taxon>Planctomycetota</taxon>
        <taxon>Candidatus Brocadiia</taxon>
        <taxon>Candidatus Brocadiales</taxon>
        <taxon>Candidatus Brocadiaceae</taxon>
        <taxon>Candidatus Kuenenia</taxon>
    </lineage>
</organism>
<dbReference type="RefSeq" id="WP_169703596.1">
    <property type="nucleotide sequence ID" value="NZ_OCTL01000078.1"/>
</dbReference>
<feature type="chain" id="PRO_5004195723" description="Lipoprotein" evidence="1">
    <location>
        <begin position="21"/>
        <end position="205"/>
    </location>
</feature>
<name>Q1Q4H4_KUEST</name>
<reference evidence="2" key="1">
    <citation type="journal article" date="2006" name="Nature">
        <title>Deciphering the evolution and metabolism of an anammox bacterium from a community genome.</title>
        <authorList>
            <person name="Strous M."/>
            <person name="Pelletier E."/>
            <person name="Mangenot S."/>
            <person name="Rattei T."/>
            <person name="Lehner A."/>
            <person name="Taylor M.W."/>
            <person name="Horn M."/>
            <person name="Daims H."/>
            <person name="Bartol-Mavel D."/>
            <person name="Wincker P."/>
            <person name="Barbe V."/>
            <person name="Fonknechten N."/>
            <person name="Vallenet D."/>
            <person name="Segurens B."/>
            <person name="Schenowitz-Truong C."/>
            <person name="Medigue C."/>
            <person name="Collingro A."/>
            <person name="Snel B."/>
            <person name="Dutilh B.E."/>
            <person name="OpDenCamp H.J.M."/>
            <person name="vanDerDrift C."/>
            <person name="Cirpus I."/>
            <person name="vanDePas-Schoonen K.T."/>
            <person name="Harhangi H.R."/>
            <person name="vanNiftrik L."/>
            <person name="Schmid M."/>
            <person name="Keltjens J."/>
            <person name="vanDeVossenberg J."/>
            <person name="Kartal B."/>
            <person name="Meier H."/>
            <person name="Frishman D."/>
            <person name="Huynen M.A."/>
            <person name="Mewes H."/>
            <person name="Weissenbach J."/>
            <person name="Jetten M.S.M."/>
            <person name="Wagner M."/>
            <person name="LePaslier D."/>
        </authorList>
    </citation>
    <scope>NUCLEOTIDE SEQUENCE</scope>
</reference>
<evidence type="ECO:0000256" key="1">
    <source>
        <dbReference type="SAM" id="SignalP"/>
    </source>
</evidence>
<gene>
    <name evidence="2" type="ORF">kuste4157</name>
</gene>
<dbReference type="EMBL" id="CT573071">
    <property type="protein sequence ID" value="CAJ74919.1"/>
    <property type="molecule type" value="Genomic_DNA"/>
</dbReference>
<evidence type="ECO:0000313" key="2">
    <source>
        <dbReference type="EMBL" id="CAJ74919.1"/>
    </source>
</evidence>